<dbReference type="InterPro" id="IPR007197">
    <property type="entry name" value="rSAM"/>
</dbReference>
<keyword evidence="20" id="KW-1185">Reference proteome</keyword>
<dbReference type="GO" id="GO:0006782">
    <property type="term" value="P:protoporphyrinogen IX biosynthetic process"/>
    <property type="evidence" value="ECO:0007669"/>
    <property type="project" value="UniProtKB-UniPathway"/>
</dbReference>
<dbReference type="PANTHER" id="PTHR13932:SF6">
    <property type="entry name" value="OXYGEN-INDEPENDENT COPROPORPHYRINOGEN III OXIDASE"/>
    <property type="match status" value="1"/>
</dbReference>
<comment type="subunit">
    <text evidence="4">Monomer.</text>
</comment>
<dbReference type="Pfam" id="PF04055">
    <property type="entry name" value="Radical_SAM"/>
    <property type="match status" value="1"/>
</dbReference>
<keyword evidence="5 15" id="KW-0004">4Fe-4S</keyword>
<evidence type="ECO:0000256" key="9">
    <source>
        <dbReference type="ARBA" id="ARBA00023002"/>
    </source>
</evidence>
<feature type="binding site" evidence="16">
    <location>
        <position position="113"/>
    </location>
    <ligand>
        <name>S-adenosyl-L-methionine</name>
        <dbReference type="ChEBI" id="CHEBI:59789"/>
        <label>1</label>
    </ligand>
</feature>
<feature type="binding site" evidence="16">
    <location>
        <position position="211"/>
    </location>
    <ligand>
        <name>S-adenosyl-L-methionine</name>
        <dbReference type="ChEBI" id="CHEBI:59789"/>
        <label>2</label>
    </ligand>
</feature>
<keyword evidence="7 15" id="KW-0949">S-adenosyl-L-methionine</keyword>
<dbReference type="Proteomes" id="UP000319322">
    <property type="component" value="Unassembled WGS sequence"/>
</dbReference>
<feature type="binding site" evidence="16">
    <location>
        <position position="330"/>
    </location>
    <ligand>
        <name>S-adenosyl-L-methionine</name>
        <dbReference type="ChEBI" id="CHEBI:59789"/>
        <label>1</label>
    </ligand>
</feature>
<comment type="cofactor">
    <cofactor evidence="15 17">
        <name>[4Fe-4S] cluster</name>
        <dbReference type="ChEBI" id="CHEBI:49883"/>
    </cofactor>
    <text evidence="15 17">Binds 1 [4Fe-4S] cluster. The cluster is coordinated with 3 cysteines and an exchangeable S-adenosyl-L-methionine.</text>
</comment>
<dbReference type="PROSITE" id="PS51918">
    <property type="entry name" value="RADICAL_SAM"/>
    <property type="match status" value="1"/>
</dbReference>
<dbReference type="InterPro" id="IPR023404">
    <property type="entry name" value="rSAM_horseshoe"/>
</dbReference>
<evidence type="ECO:0000256" key="8">
    <source>
        <dbReference type="ARBA" id="ARBA00022723"/>
    </source>
</evidence>
<feature type="domain" description="Radical SAM core" evidence="18">
    <location>
        <begin position="47"/>
        <end position="281"/>
    </location>
</feature>
<sequence length="458" mass="53166">MPAPQTLDFQKYASYSKPGPRYTSYPTAVEFSSQFQEMDLIQAFQRSDPQIPLSLYFHLPFCKSACYFCACNVIYTNSQRKKERYIGYLEKELALLKRYLDTHKEVVQLHFGGGTPTFFSATQLKRIIQDIFHTFPNFAPHAELACEIDPRHFERAQMEVLHQYGFNRLSFGVQDFDLQVQQAINRLQSFELVQEKVSLAREFGINSINFDLIYGLPFQTLASFEQTLVKTLDLNPDRLAIFNYAHVPWVKHTMKIDPTTLPSPKQKLELLQFLIGFLKARGYEMIGMDHFAKKDNELYLALQNKQLRRNFQGYTTQKFSQTIGVGVTSIGEGLDYYTQNFKDLKRYEQALDSGHLPVERGFRLSREDELRKEVIMHLMNNLELNFSAIERSFGIDFKEHFKQALEALKPYEQEGLVILDQDGLKTSATGAMLVRNIAMFFDAYLGDQHKDKRFSQTL</sequence>
<keyword evidence="6 15" id="KW-0963">Cytoplasm</keyword>
<comment type="similarity">
    <text evidence="3 15">Belongs to the anaerobic coproporphyrinogen-III oxidase family.</text>
</comment>
<dbReference type="Pfam" id="PF06969">
    <property type="entry name" value="HemN_C"/>
    <property type="match status" value="1"/>
</dbReference>
<dbReference type="InterPro" id="IPR006638">
    <property type="entry name" value="Elp3/MiaA/NifB-like_rSAM"/>
</dbReference>
<accession>A0A553V1G9</accession>
<keyword evidence="9 15" id="KW-0560">Oxidoreductase</keyword>
<dbReference type="InterPro" id="IPR010723">
    <property type="entry name" value="HemN_C"/>
</dbReference>
<dbReference type="SFLD" id="SFLDG01065">
    <property type="entry name" value="anaerobic_coproporphyrinogen-I"/>
    <property type="match status" value="1"/>
</dbReference>
<evidence type="ECO:0000256" key="16">
    <source>
        <dbReference type="PIRSR" id="PIRSR000167-1"/>
    </source>
</evidence>
<dbReference type="GO" id="GO:0051989">
    <property type="term" value="F:coproporphyrinogen dehydrogenase activity"/>
    <property type="evidence" value="ECO:0007669"/>
    <property type="project" value="UniProtKB-EC"/>
</dbReference>
<dbReference type="GO" id="GO:0051539">
    <property type="term" value="F:4 iron, 4 sulfur cluster binding"/>
    <property type="evidence" value="ECO:0007669"/>
    <property type="project" value="UniProtKB-KW"/>
</dbReference>
<dbReference type="SFLD" id="SFLDF00277">
    <property type="entry name" value="oxygen-independent_coproporphy"/>
    <property type="match status" value="1"/>
</dbReference>
<dbReference type="EC" id="1.3.98.3" evidence="15"/>
<feature type="binding site" evidence="16">
    <location>
        <position position="245"/>
    </location>
    <ligand>
        <name>S-adenosyl-L-methionine</name>
        <dbReference type="ChEBI" id="CHEBI:59789"/>
        <label>2</label>
    </ligand>
</feature>
<comment type="catalytic activity">
    <reaction evidence="14 15">
        <text>coproporphyrinogen III + 2 S-adenosyl-L-methionine = protoporphyrinogen IX + 2 5'-deoxyadenosine + 2 L-methionine + 2 CO2</text>
        <dbReference type="Rhea" id="RHEA:15425"/>
        <dbReference type="ChEBI" id="CHEBI:16526"/>
        <dbReference type="ChEBI" id="CHEBI:17319"/>
        <dbReference type="ChEBI" id="CHEBI:57307"/>
        <dbReference type="ChEBI" id="CHEBI:57309"/>
        <dbReference type="ChEBI" id="CHEBI:57844"/>
        <dbReference type="ChEBI" id="CHEBI:59789"/>
        <dbReference type="EC" id="1.3.98.3"/>
    </reaction>
</comment>
<dbReference type="PIRSF" id="PIRSF000167">
    <property type="entry name" value="HemN"/>
    <property type="match status" value="1"/>
</dbReference>
<dbReference type="UniPathway" id="UPA00251">
    <property type="reaction ID" value="UER00323"/>
</dbReference>
<dbReference type="EMBL" id="VKGC01000003">
    <property type="protein sequence ID" value="TSA86280.1"/>
    <property type="molecule type" value="Genomic_DNA"/>
</dbReference>
<evidence type="ECO:0000313" key="20">
    <source>
        <dbReference type="Proteomes" id="UP000319322"/>
    </source>
</evidence>
<comment type="subcellular location">
    <subcellularLocation>
        <location evidence="1 15">Cytoplasm</location>
    </subcellularLocation>
</comment>
<keyword evidence="12 15" id="KW-0627">Porphyrin biosynthesis</keyword>
<dbReference type="FunFam" id="3.80.30.20:FF:000012">
    <property type="entry name" value="Coproporphyrinogen-III oxidase"/>
    <property type="match status" value="1"/>
</dbReference>
<dbReference type="SFLD" id="SFLDS00029">
    <property type="entry name" value="Radical_SAM"/>
    <property type="match status" value="1"/>
</dbReference>
<proteinExistence type="inferred from homology"/>
<evidence type="ECO:0000256" key="13">
    <source>
        <dbReference type="ARBA" id="ARBA00024295"/>
    </source>
</evidence>
<evidence type="ECO:0000256" key="7">
    <source>
        <dbReference type="ARBA" id="ARBA00022691"/>
    </source>
</evidence>
<comment type="function">
    <text evidence="13">Involved in the heme biosynthesis. Catalyzes the anaerobic oxidative decarboxylation of propionate groups of rings A and B of coproporphyrinogen III to yield the vinyl groups in protoporphyrinogen IX.</text>
</comment>
<dbReference type="FunFam" id="1.10.10.920:FF:000001">
    <property type="entry name" value="Coproporphyrinogen-III oxidase"/>
    <property type="match status" value="1"/>
</dbReference>
<feature type="binding site" evidence="16">
    <location>
        <begin position="68"/>
        <end position="70"/>
    </location>
    <ligand>
        <name>S-adenosyl-L-methionine</name>
        <dbReference type="ChEBI" id="CHEBI:59789"/>
        <label>2</label>
    </ligand>
</feature>
<evidence type="ECO:0000256" key="4">
    <source>
        <dbReference type="ARBA" id="ARBA00011245"/>
    </source>
</evidence>
<evidence type="ECO:0000256" key="17">
    <source>
        <dbReference type="PIRSR" id="PIRSR000167-2"/>
    </source>
</evidence>
<feature type="binding site" evidence="17">
    <location>
        <position position="62"/>
    </location>
    <ligand>
        <name>[4Fe-4S] cluster</name>
        <dbReference type="ChEBI" id="CHEBI:49883"/>
        <note>4Fe-4S-S-AdoMet</note>
    </ligand>
</feature>
<dbReference type="OrthoDB" id="9808022at2"/>
<dbReference type="AlphaFoldDB" id="A0A553V1G9"/>
<evidence type="ECO:0000256" key="2">
    <source>
        <dbReference type="ARBA" id="ARBA00004785"/>
    </source>
</evidence>
<dbReference type="RefSeq" id="WP_120947384.1">
    <property type="nucleotide sequence ID" value="NZ_QXQP01000007.1"/>
</dbReference>
<dbReference type="InterPro" id="IPR034505">
    <property type="entry name" value="Coproporphyrinogen-III_oxidase"/>
</dbReference>
<keyword evidence="10 15" id="KW-0408">Iron</keyword>
<comment type="caution">
    <text evidence="19">The sequence shown here is derived from an EMBL/GenBank/DDBJ whole genome shotgun (WGS) entry which is preliminary data.</text>
</comment>
<evidence type="ECO:0000256" key="15">
    <source>
        <dbReference type="PIRNR" id="PIRNR000167"/>
    </source>
</evidence>
<keyword evidence="8 15" id="KW-0479">Metal-binding</keyword>
<feature type="binding site" evidence="17">
    <location>
        <position position="69"/>
    </location>
    <ligand>
        <name>[4Fe-4S] cluster</name>
        <dbReference type="ChEBI" id="CHEBI:49883"/>
        <note>4Fe-4S-S-AdoMet</note>
    </ligand>
</feature>
<evidence type="ECO:0000256" key="5">
    <source>
        <dbReference type="ARBA" id="ARBA00022485"/>
    </source>
</evidence>
<protein>
    <recommendedName>
        <fullName evidence="15">Coproporphyrinogen-III oxidase</fullName>
        <ecNumber evidence="15">1.3.98.3</ecNumber>
    </recommendedName>
</protein>
<feature type="binding site" evidence="16">
    <location>
        <position position="186"/>
    </location>
    <ligand>
        <name>S-adenosyl-L-methionine</name>
        <dbReference type="ChEBI" id="CHEBI:59789"/>
        <label>2</label>
    </ligand>
</feature>
<evidence type="ECO:0000256" key="3">
    <source>
        <dbReference type="ARBA" id="ARBA00005493"/>
    </source>
</evidence>
<dbReference type="InterPro" id="IPR058240">
    <property type="entry name" value="rSAM_sf"/>
</dbReference>
<feature type="binding site" evidence="16">
    <location>
        <position position="174"/>
    </location>
    <ligand>
        <name>S-adenosyl-L-methionine</name>
        <dbReference type="ChEBI" id="CHEBI:59789"/>
        <label>2</label>
    </ligand>
</feature>
<dbReference type="GO" id="GO:0004109">
    <property type="term" value="F:coproporphyrinogen oxidase activity"/>
    <property type="evidence" value="ECO:0007669"/>
    <property type="project" value="InterPro"/>
</dbReference>
<gene>
    <name evidence="19" type="primary">hemN</name>
    <name evidence="19" type="ORF">FNE76_02020</name>
</gene>
<dbReference type="Gene3D" id="1.10.10.920">
    <property type="match status" value="1"/>
</dbReference>
<feature type="binding site" evidence="17">
    <location>
        <position position="66"/>
    </location>
    <ligand>
        <name>[4Fe-4S] cluster</name>
        <dbReference type="ChEBI" id="CHEBI:49883"/>
        <note>4Fe-4S-S-AdoMet</note>
    </ligand>
</feature>
<dbReference type="GO" id="GO:0046872">
    <property type="term" value="F:metal ion binding"/>
    <property type="evidence" value="ECO:0007669"/>
    <property type="project" value="UniProtKB-KW"/>
</dbReference>
<evidence type="ECO:0000259" key="18">
    <source>
        <dbReference type="PROSITE" id="PS51918"/>
    </source>
</evidence>
<evidence type="ECO:0000313" key="19">
    <source>
        <dbReference type="EMBL" id="TSA86280.1"/>
    </source>
</evidence>
<evidence type="ECO:0000256" key="12">
    <source>
        <dbReference type="ARBA" id="ARBA00023244"/>
    </source>
</evidence>
<feature type="binding site" evidence="16">
    <location>
        <position position="56"/>
    </location>
    <ligand>
        <name>S-adenosyl-L-methionine</name>
        <dbReference type="ChEBI" id="CHEBI:59789"/>
        <label>1</label>
    </ligand>
</feature>
<reference evidence="19" key="2">
    <citation type="submission" date="2019-07" db="EMBL/GenBank/DDBJ databases">
        <authorList>
            <person name="Papic B."/>
        </authorList>
    </citation>
    <scope>NUCLEOTIDE SEQUENCE [LARGE SCALE GENOMIC DNA]</scope>
    <source>
        <strain evidence="19">L8b</strain>
    </source>
</reference>
<dbReference type="InterPro" id="IPR004558">
    <property type="entry name" value="Coprogen_oxidase_HemN"/>
</dbReference>
<evidence type="ECO:0000256" key="6">
    <source>
        <dbReference type="ARBA" id="ARBA00022490"/>
    </source>
</evidence>
<keyword evidence="11 15" id="KW-0411">Iron-sulfur</keyword>
<dbReference type="SUPFAM" id="SSF102114">
    <property type="entry name" value="Radical SAM enzymes"/>
    <property type="match status" value="1"/>
</dbReference>
<feature type="binding site" evidence="16">
    <location>
        <begin position="114"/>
        <end position="115"/>
    </location>
    <ligand>
        <name>S-adenosyl-L-methionine</name>
        <dbReference type="ChEBI" id="CHEBI:59789"/>
        <label>2</label>
    </ligand>
</feature>
<reference evidence="19" key="1">
    <citation type="submission" date="2019-07" db="EMBL/GenBank/DDBJ databases">
        <title>Helicobacter labacensis sp. nov., Helicobacter mehlei sp. nov. and Helicobacter vulpis sp. nov., isolated from gastric mucosa of red fox (Vulpis vulpis).</title>
        <authorList>
            <person name="Kusar D."/>
            <person name="Gruntar I."/>
            <person name="Pate M."/>
            <person name="Zajc U."/>
            <person name="Ocepek M."/>
        </authorList>
    </citation>
    <scope>NUCLEOTIDE SEQUENCE [LARGE SCALE GENOMIC DNA]</scope>
    <source>
        <strain evidence="19">L8b</strain>
    </source>
</reference>
<comment type="pathway">
    <text evidence="2 15">Porphyrin-containing compound metabolism; protoporphyrin-IX biosynthesis; protoporphyrinogen-IX from coproporphyrinogen-III (AdoMet route): step 1/1.</text>
</comment>
<dbReference type="PANTHER" id="PTHR13932">
    <property type="entry name" value="COPROPORPHYRINIGEN III OXIDASE"/>
    <property type="match status" value="1"/>
</dbReference>
<organism evidence="19 20">
    <name type="scientific">Helicobacter mehlei</name>
    <dbReference type="NCBI Taxonomy" id="2316080"/>
    <lineage>
        <taxon>Bacteria</taxon>
        <taxon>Pseudomonadati</taxon>
        <taxon>Campylobacterota</taxon>
        <taxon>Epsilonproteobacteria</taxon>
        <taxon>Campylobacterales</taxon>
        <taxon>Helicobacteraceae</taxon>
        <taxon>Helicobacter</taxon>
    </lineage>
</organism>
<dbReference type="NCBIfam" id="TIGR00538">
    <property type="entry name" value="hemN"/>
    <property type="match status" value="1"/>
</dbReference>
<dbReference type="GO" id="GO:0005737">
    <property type="term" value="C:cytoplasm"/>
    <property type="evidence" value="ECO:0007669"/>
    <property type="project" value="UniProtKB-SubCell"/>
</dbReference>
<evidence type="ECO:0000256" key="14">
    <source>
        <dbReference type="ARBA" id="ARBA00048321"/>
    </source>
</evidence>
<dbReference type="Gene3D" id="3.80.30.20">
    <property type="entry name" value="tm_1862 like domain"/>
    <property type="match status" value="1"/>
</dbReference>
<evidence type="ECO:0000256" key="10">
    <source>
        <dbReference type="ARBA" id="ARBA00023004"/>
    </source>
</evidence>
<feature type="binding site" evidence="16">
    <location>
        <position position="147"/>
    </location>
    <ligand>
        <name>S-adenosyl-L-methionine</name>
        <dbReference type="ChEBI" id="CHEBI:59789"/>
        <label>1</label>
    </ligand>
</feature>
<dbReference type="SFLD" id="SFLDG01082">
    <property type="entry name" value="B12-binding_domain_containing"/>
    <property type="match status" value="1"/>
</dbReference>
<name>A0A553V1G9_9HELI</name>
<evidence type="ECO:0000256" key="1">
    <source>
        <dbReference type="ARBA" id="ARBA00004496"/>
    </source>
</evidence>
<dbReference type="SMART" id="SM00729">
    <property type="entry name" value="Elp3"/>
    <property type="match status" value="1"/>
</dbReference>
<evidence type="ECO:0000256" key="11">
    <source>
        <dbReference type="ARBA" id="ARBA00023014"/>
    </source>
</evidence>